<accession>A0A0R3PZU3</accession>
<keyword evidence="2" id="KW-1185">Reference proteome</keyword>
<dbReference type="OrthoDB" id="5864015at2759"/>
<dbReference type="OMA" id="CQERITM"/>
<gene>
    <name evidence="1" type="ORF">ACOC_LOCUS12124</name>
</gene>
<dbReference type="EMBL" id="UYYA01004902">
    <property type="protein sequence ID" value="VDM63709.1"/>
    <property type="molecule type" value="Genomic_DNA"/>
</dbReference>
<evidence type="ECO:0000313" key="2">
    <source>
        <dbReference type="Proteomes" id="UP000267027"/>
    </source>
</evidence>
<reference evidence="1 2" key="2">
    <citation type="submission" date="2018-11" db="EMBL/GenBank/DDBJ databases">
        <authorList>
            <consortium name="Pathogen Informatics"/>
        </authorList>
    </citation>
    <scope>NUCLEOTIDE SEQUENCE [LARGE SCALE GENOMIC DNA]</scope>
    <source>
        <strain evidence="1 2">Costa Rica</strain>
    </source>
</reference>
<dbReference type="PANTHER" id="PTHR22954:SF3">
    <property type="entry name" value="PROTEIN CBG08539"/>
    <property type="match status" value="1"/>
</dbReference>
<evidence type="ECO:0000313" key="1">
    <source>
        <dbReference type="EMBL" id="VDM63709.1"/>
    </source>
</evidence>
<dbReference type="Pfam" id="PF03564">
    <property type="entry name" value="DUF1759"/>
    <property type="match status" value="1"/>
</dbReference>
<reference evidence="3" key="1">
    <citation type="submission" date="2017-02" db="UniProtKB">
        <authorList>
            <consortium name="WormBaseParasite"/>
        </authorList>
    </citation>
    <scope>IDENTIFICATION</scope>
</reference>
<proteinExistence type="predicted"/>
<organism evidence="3">
    <name type="scientific">Angiostrongylus costaricensis</name>
    <name type="common">Nematode worm</name>
    <dbReference type="NCBI Taxonomy" id="334426"/>
    <lineage>
        <taxon>Eukaryota</taxon>
        <taxon>Metazoa</taxon>
        <taxon>Ecdysozoa</taxon>
        <taxon>Nematoda</taxon>
        <taxon>Chromadorea</taxon>
        <taxon>Rhabditida</taxon>
        <taxon>Rhabditina</taxon>
        <taxon>Rhabditomorpha</taxon>
        <taxon>Strongyloidea</taxon>
        <taxon>Metastrongylidae</taxon>
        <taxon>Angiostrongylus</taxon>
    </lineage>
</organism>
<sequence length="521" mass="60344">MTTKIQHALDELATIFEKTHSKLPNIENEFEQYSSTAEKAIGITFEYGVLLHAWVHGFRTHAQLFNTSHNPSTTNSGKDKSTVTAVAKNLELPAIPIPTFNSNIWDWENFWELFSLNIHSQNLFELQKFNCLLSFLKGEPLQSMKKFQLTRQNYAKAIEFLTNKRNSEELIRQTFRKMDKISLHSPSIQEQRRQLEDIKAIIGQSVQKGENVDNQSTYQKVLSKFPVRIQRKVLHKKITSPDEPFTMQQILKHFEEVVTSEELVCLQTTSTPPRDTVCLDNKVKQWKSPTTKSLCMHCRGNHKPFYYCKYETPQKRYQYLYSIFAPLHPTAQFSATGRCVVSRKCQKRHHTSCCFFSAPNEKTFVTPTKNSNAKSKANVSKHKEKSIKTHFYVQNIAHRPRNTGQRQNFDELQHRIAVNFPTYKELAIMNPTTKQLEKVSVLLDTGAAFIDENLAQKLYLPTIEEIKLRLNTFGSNNVQECVSRKVPLQVWDADGHQISLFLFTHNAITKPFKPRQFVQKT</sequence>
<dbReference type="InterPro" id="IPR005312">
    <property type="entry name" value="DUF1759"/>
</dbReference>
<name>A0A0R3PZU3_ANGCS</name>
<dbReference type="AlphaFoldDB" id="A0A0R3PZU3"/>
<protein>
    <submittedName>
        <fullName evidence="3">Integrase catalytic domain-containing protein</fullName>
    </submittedName>
</protein>
<dbReference type="Proteomes" id="UP000267027">
    <property type="component" value="Unassembled WGS sequence"/>
</dbReference>
<dbReference type="STRING" id="334426.A0A0R3PZU3"/>
<dbReference type="WBParaSite" id="ACOC_0001212301-mRNA-1">
    <property type="protein sequence ID" value="ACOC_0001212301-mRNA-1"/>
    <property type="gene ID" value="ACOC_0001212301"/>
</dbReference>
<evidence type="ECO:0000313" key="3">
    <source>
        <dbReference type="WBParaSite" id="ACOC_0001212301-mRNA-1"/>
    </source>
</evidence>
<dbReference type="PANTHER" id="PTHR22954">
    <property type="entry name" value="RETROVIRAL PROTEASE-RELATED"/>
    <property type="match status" value="1"/>
</dbReference>